<dbReference type="PANTHER" id="PTHR30383:SF5">
    <property type="entry name" value="SGNH HYDROLASE-TYPE ESTERASE DOMAIN-CONTAINING PROTEIN"/>
    <property type="match status" value="1"/>
</dbReference>
<feature type="transmembrane region" description="Helical" evidence="1">
    <location>
        <begin position="7"/>
        <end position="26"/>
    </location>
</feature>
<dbReference type="Proteomes" id="UP001476282">
    <property type="component" value="Unassembled WGS sequence"/>
</dbReference>
<reference evidence="3 4" key="1">
    <citation type="submission" date="2024-02" db="EMBL/GenBank/DDBJ databases">
        <title>Haloferula sargassicola NBRC 104335.</title>
        <authorList>
            <person name="Ichikawa N."/>
            <person name="Katano-Makiyama Y."/>
            <person name="Hidaka K."/>
        </authorList>
    </citation>
    <scope>NUCLEOTIDE SEQUENCE [LARGE SCALE GENOMIC DNA]</scope>
    <source>
        <strain evidence="3 4">NBRC 104335</strain>
    </source>
</reference>
<evidence type="ECO:0000313" key="4">
    <source>
        <dbReference type="Proteomes" id="UP001476282"/>
    </source>
</evidence>
<name>A0ABP9UH54_9BACT</name>
<dbReference type="RefSeq" id="WP_353564989.1">
    <property type="nucleotide sequence ID" value="NZ_BAABRI010000001.1"/>
</dbReference>
<dbReference type="InterPro" id="IPR013830">
    <property type="entry name" value="SGNH_hydro"/>
</dbReference>
<keyword evidence="1" id="KW-0472">Membrane</keyword>
<dbReference type="InterPro" id="IPR051532">
    <property type="entry name" value="Ester_Hydrolysis_Enzymes"/>
</dbReference>
<keyword evidence="4" id="KW-1185">Reference proteome</keyword>
<protein>
    <recommendedName>
        <fullName evidence="2">SGNH hydrolase-type esterase domain-containing protein</fullName>
    </recommendedName>
</protein>
<proteinExistence type="predicted"/>
<keyword evidence="1" id="KW-0812">Transmembrane</keyword>
<dbReference type="CDD" id="cd01833">
    <property type="entry name" value="XynB_like"/>
    <property type="match status" value="1"/>
</dbReference>
<dbReference type="Pfam" id="PF13472">
    <property type="entry name" value="Lipase_GDSL_2"/>
    <property type="match status" value="1"/>
</dbReference>
<evidence type="ECO:0000313" key="3">
    <source>
        <dbReference type="EMBL" id="GAA5480830.1"/>
    </source>
</evidence>
<dbReference type="EMBL" id="BAABRI010000001">
    <property type="protein sequence ID" value="GAA5480830.1"/>
    <property type="molecule type" value="Genomic_DNA"/>
</dbReference>
<keyword evidence="1" id="KW-1133">Transmembrane helix</keyword>
<dbReference type="SUPFAM" id="SSF52266">
    <property type="entry name" value="SGNH hydrolase"/>
    <property type="match status" value="1"/>
</dbReference>
<organism evidence="3 4">
    <name type="scientific">Haloferula sargassicola</name>
    <dbReference type="NCBI Taxonomy" id="490096"/>
    <lineage>
        <taxon>Bacteria</taxon>
        <taxon>Pseudomonadati</taxon>
        <taxon>Verrucomicrobiota</taxon>
        <taxon>Verrucomicrobiia</taxon>
        <taxon>Verrucomicrobiales</taxon>
        <taxon>Verrucomicrobiaceae</taxon>
        <taxon>Haloferula</taxon>
    </lineage>
</organism>
<dbReference type="InterPro" id="IPR036514">
    <property type="entry name" value="SGNH_hydro_sf"/>
</dbReference>
<gene>
    <name evidence="3" type="ORF">Hsar01_00034</name>
</gene>
<feature type="domain" description="SGNH hydrolase-type esterase" evidence="2">
    <location>
        <begin position="38"/>
        <end position="238"/>
    </location>
</feature>
<evidence type="ECO:0000256" key="1">
    <source>
        <dbReference type="SAM" id="Phobius"/>
    </source>
</evidence>
<dbReference type="PANTHER" id="PTHR30383">
    <property type="entry name" value="THIOESTERASE 1/PROTEASE 1/LYSOPHOSPHOLIPASE L1"/>
    <property type="match status" value="1"/>
</dbReference>
<accession>A0ABP9UH54</accession>
<dbReference type="Gene3D" id="3.40.50.1110">
    <property type="entry name" value="SGNH hydrolase"/>
    <property type="match status" value="1"/>
</dbReference>
<evidence type="ECO:0000259" key="2">
    <source>
        <dbReference type="Pfam" id="PF13472"/>
    </source>
</evidence>
<comment type="caution">
    <text evidence="3">The sequence shown here is derived from an EMBL/GenBank/DDBJ whole genome shotgun (WGS) entry which is preliminary data.</text>
</comment>
<sequence length="722" mass="75800">MTAFEKTGLLVGMLGRWCLVVLWIGWGAARAELRILPLGDSITRGEGAAASLIPGGYRDPLAHDLSGGAISFKFVGDNSSNPTDYLTDTFQAQHSGHGGWRIDQIQNNITNWQGAFLPDVVLLHIGTNDILQNSDLGTGSGADTSHAVARLVALLDTLFANHSELHVVLSTLIPIQDGRDDFVKDYNAALATTVVPEFLNQGFSIVLVDNYANFVTATGAWRPELYSDGVHPNATGYEKMADSWFAAVEEIPVPPDEPPPPPPPATLRSTSEVAPGMTAFDGDIRPNLVRAGAPTLDGVTTSHEPSIPGTFKTAGLNDGSAAAFSNLTYYAVNEPVGNLPALVTFTLAGSATGYDITGVESLAGWQDSNIGDQKFQLQLSIQGGDFLDYGTYSAVGEMGGFASKVSVTDESGVLAGGVTAVRFLFLNPDAVQGGNAGTVVRELQVFGTPSEPAESPPPPDTLESSIDLMEGMDGFDGAIRSNLIQAGQATLGGVAVSHGPSLPDLFTTAGLNDGSAASTANLTYHALTDAAGNLPCVITFSLAGSATGYDITRVESIAGWQDSNIGDQKFQLLLARSHGAFLDFGTYRATGETGGFASRIAVGDSSGTLATQVTAVRFVFLDPEASQGGDGGTVIRELQVFGQPSDAELEKVEFHFVPGPPSSAMLSTPVSGSATYVFQRSGTLLLWEDLESREIGQGDPGLLEFTDSEPPAGRAFYRILRR</sequence>